<dbReference type="EMBL" id="JBHUCP010000007">
    <property type="protein sequence ID" value="MFD1530118.1"/>
    <property type="molecule type" value="Genomic_DNA"/>
</dbReference>
<keyword evidence="2 5" id="KW-0378">Hydrolase</keyword>
<evidence type="ECO:0000313" key="5">
    <source>
        <dbReference type="EMBL" id="MFD1530118.1"/>
    </source>
</evidence>
<dbReference type="InterPro" id="IPR005164">
    <property type="entry name" value="Allantoicase"/>
</dbReference>
<evidence type="ECO:0000259" key="4">
    <source>
        <dbReference type="Pfam" id="PF03561"/>
    </source>
</evidence>
<gene>
    <name evidence="2 5" type="primary">alc</name>
    <name evidence="5" type="ORF">ACFSCY_11755</name>
</gene>
<reference evidence="6" key="1">
    <citation type="journal article" date="2019" name="Int. J. Syst. Evol. Microbiol.">
        <title>The Global Catalogue of Microorganisms (GCM) 10K type strain sequencing project: providing services to taxonomists for standard genome sequencing and annotation.</title>
        <authorList>
            <consortium name="The Broad Institute Genomics Platform"/>
            <consortium name="The Broad Institute Genome Sequencing Center for Infectious Disease"/>
            <person name="Wu L."/>
            <person name="Ma J."/>
        </authorList>
    </citation>
    <scope>NUCLEOTIDE SEQUENCE [LARGE SCALE GENOMIC DNA]</scope>
    <source>
        <strain evidence="6">JCM 12165</strain>
    </source>
</reference>
<dbReference type="PIRSF" id="PIRSF016516">
    <property type="entry name" value="Allantoicase"/>
    <property type="match status" value="1"/>
</dbReference>
<accession>A0ABW4FHK9</accession>
<dbReference type="Gene3D" id="2.60.120.260">
    <property type="entry name" value="Galactose-binding domain-like"/>
    <property type="match status" value="2"/>
</dbReference>
<evidence type="ECO:0000256" key="1">
    <source>
        <dbReference type="ARBA" id="ARBA00009242"/>
    </source>
</evidence>
<feature type="domain" description="Allantoicase" evidence="4">
    <location>
        <begin position="15"/>
        <end position="165"/>
    </location>
</feature>
<sequence length="343" mass="37149">MDFRQLPDLAARNVGGAVVYANDEAFAAKENLVTPRPAVFDAADFGHKGKVYDGWETRRRREQGHDEAIVRLGAPGVVRGVVVDTAFFTGNFPPEVSVEGLAADGHPSIAELLAADGWTELVPRSPVKGDTENAFTVAVDRRVTHVRLRIHPDGGVARLRVHGEALPDPALLDALGTVDLAAIENGGRVVACSNIFYSSPNNLLLPGPPRNMGEGWETARRRDDGNDWVEVALGGESVIAVAEIDTTYFLHNAPGWATLRGRKTDGGWVELLPRTALLPDTRHRFPLGAAPPTTHVRLDIHPDGGTARLRMHGRLTDRGRAELGQRWRAGVTPTTRDHGEDSP</sequence>
<dbReference type="Pfam" id="PF03561">
    <property type="entry name" value="Allantoicase"/>
    <property type="match status" value="2"/>
</dbReference>
<dbReference type="Proteomes" id="UP001597145">
    <property type="component" value="Unassembled WGS sequence"/>
</dbReference>
<comment type="caution">
    <text evidence="5">The sequence shown here is derived from an EMBL/GenBank/DDBJ whole genome shotgun (WGS) entry which is preliminary data.</text>
</comment>
<dbReference type="RefSeq" id="WP_343977428.1">
    <property type="nucleotide sequence ID" value="NZ_BAAAJG010000008.1"/>
</dbReference>
<comment type="pathway">
    <text evidence="2">Nitrogen metabolism; (S)-allantoin degradation; (S)-ureidoglycolate from allantoate (aminidohydrolase route): step 1/1.</text>
</comment>
<keyword evidence="2" id="KW-0659">Purine metabolism</keyword>
<dbReference type="GO" id="GO:0004037">
    <property type="term" value="F:allantoicase activity"/>
    <property type="evidence" value="ECO:0007669"/>
    <property type="project" value="UniProtKB-EC"/>
</dbReference>
<dbReference type="HAMAP" id="MF_00813">
    <property type="entry name" value="Allantoicase"/>
    <property type="match status" value="1"/>
</dbReference>
<dbReference type="InterPro" id="IPR015908">
    <property type="entry name" value="Allantoicase_dom"/>
</dbReference>
<feature type="region of interest" description="Disordered" evidence="3">
    <location>
        <begin position="322"/>
        <end position="343"/>
    </location>
</feature>
<dbReference type="PANTHER" id="PTHR12045:SF3">
    <property type="entry name" value="INACTIVE ALLANTOICASE-RELATED"/>
    <property type="match status" value="1"/>
</dbReference>
<comment type="similarity">
    <text evidence="1 2">Belongs to the allantoicase family.</text>
</comment>
<dbReference type="SUPFAM" id="SSF49785">
    <property type="entry name" value="Galactose-binding domain-like"/>
    <property type="match status" value="2"/>
</dbReference>
<dbReference type="NCBIfam" id="TIGR02961">
    <property type="entry name" value="allantoicase"/>
    <property type="match status" value="1"/>
</dbReference>
<evidence type="ECO:0000313" key="6">
    <source>
        <dbReference type="Proteomes" id="UP001597145"/>
    </source>
</evidence>
<name>A0ABW4FHK9_9PSEU</name>
<proteinExistence type="inferred from homology"/>
<dbReference type="EC" id="3.5.3.4" evidence="2"/>
<organism evidence="5 6">
    <name type="scientific">Pseudonocardia aurantiaca</name>
    <dbReference type="NCBI Taxonomy" id="75290"/>
    <lineage>
        <taxon>Bacteria</taxon>
        <taxon>Bacillati</taxon>
        <taxon>Actinomycetota</taxon>
        <taxon>Actinomycetes</taxon>
        <taxon>Pseudonocardiales</taxon>
        <taxon>Pseudonocardiaceae</taxon>
        <taxon>Pseudonocardia</taxon>
    </lineage>
</organism>
<evidence type="ECO:0000256" key="2">
    <source>
        <dbReference type="HAMAP-Rule" id="MF_00813"/>
    </source>
</evidence>
<comment type="catalytic activity">
    <reaction evidence="2">
        <text>allantoate + H2O = (S)-ureidoglycolate + urea</text>
        <dbReference type="Rhea" id="RHEA:11016"/>
        <dbReference type="ChEBI" id="CHEBI:15377"/>
        <dbReference type="ChEBI" id="CHEBI:16199"/>
        <dbReference type="ChEBI" id="CHEBI:17536"/>
        <dbReference type="ChEBI" id="CHEBI:57296"/>
        <dbReference type="EC" id="3.5.3.4"/>
    </reaction>
</comment>
<evidence type="ECO:0000256" key="3">
    <source>
        <dbReference type="SAM" id="MobiDB-lite"/>
    </source>
</evidence>
<protein>
    <recommendedName>
        <fullName evidence="2">Probable allantoicase</fullName>
        <ecNumber evidence="2">3.5.3.4</ecNumber>
    </recommendedName>
    <alternativeName>
        <fullName evidence="2">Allantoate amidinohydrolase</fullName>
    </alternativeName>
</protein>
<keyword evidence="6" id="KW-1185">Reference proteome</keyword>
<dbReference type="InterPro" id="IPR008979">
    <property type="entry name" value="Galactose-bd-like_sf"/>
</dbReference>
<feature type="domain" description="Allantoicase" evidence="4">
    <location>
        <begin position="186"/>
        <end position="315"/>
    </location>
</feature>
<dbReference type="PANTHER" id="PTHR12045">
    <property type="entry name" value="ALLANTOICASE"/>
    <property type="match status" value="1"/>
</dbReference>